<proteinExistence type="predicted"/>
<gene>
    <name evidence="1" type="ORF">PoB_001996400</name>
</gene>
<dbReference type="AlphaFoldDB" id="A0AAV3ZHV8"/>
<comment type="caution">
    <text evidence="1">The sequence shown here is derived from an EMBL/GenBank/DDBJ whole genome shotgun (WGS) entry which is preliminary data.</text>
</comment>
<organism evidence="1 2">
    <name type="scientific">Plakobranchus ocellatus</name>
    <dbReference type="NCBI Taxonomy" id="259542"/>
    <lineage>
        <taxon>Eukaryota</taxon>
        <taxon>Metazoa</taxon>
        <taxon>Spiralia</taxon>
        <taxon>Lophotrochozoa</taxon>
        <taxon>Mollusca</taxon>
        <taxon>Gastropoda</taxon>
        <taxon>Heterobranchia</taxon>
        <taxon>Euthyneura</taxon>
        <taxon>Panpulmonata</taxon>
        <taxon>Sacoglossa</taxon>
        <taxon>Placobranchoidea</taxon>
        <taxon>Plakobranchidae</taxon>
        <taxon>Plakobranchus</taxon>
    </lineage>
</organism>
<accession>A0AAV3ZHV8</accession>
<protein>
    <submittedName>
        <fullName evidence="1">Uncharacterized protein</fullName>
    </submittedName>
</protein>
<dbReference type="Proteomes" id="UP000735302">
    <property type="component" value="Unassembled WGS sequence"/>
</dbReference>
<evidence type="ECO:0000313" key="2">
    <source>
        <dbReference type="Proteomes" id="UP000735302"/>
    </source>
</evidence>
<keyword evidence="2" id="KW-1185">Reference proteome</keyword>
<evidence type="ECO:0000313" key="1">
    <source>
        <dbReference type="EMBL" id="GFN93458.1"/>
    </source>
</evidence>
<dbReference type="EMBL" id="BLXT01002349">
    <property type="protein sequence ID" value="GFN93458.1"/>
    <property type="molecule type" value="Genomic_DNA"/>
</dbReference>
<sequence>MHTLSTKLWDVSSTVDSESALDLQIFLSQAQAPLLASWPDRGPEGLRSPSCELATKNQTNKTQYLPLNIPRNIPLSVILMLRHSSHSHQPLLPH</sequence>
<name>A0AAV3ZHV8_9GAST</name>
<reference evidence="1 2" key="1">
    <citation type="journal article" date="2021" name="Elife">
        <title>Chloroplast acquisition without the gene transfer in kleptoplastic sea slugs, Plakobranchus ocellatus.</title>
        <authorList>
            <person name="Maeda T."/>
            <person name="Takahashi S."/>
            <person name="Yoshida T."/>
            <person name="Shimamura S."/>
            <person name="Takaki Y."/>
            <person name="Nagai Y."/>
            <person name="Toyoda A."/>
            <person name="Suzuki Y."/>
            <person name="Arimoto A."/>
            <person name="Ishii H."/>
            <person name="Satoh N."/>
            <person name="Nishiyama T."/>
            <person name="Hasebe M."/>
            <person name="Maruyama T."/>
            <person name="Minagawa J."/>
            <person name="Obokata J."/>
            <person name="Shigenobu S."/>
        </authorList>
    </citation>
    <scope>NUCLEOTIDE SEQUENCE [LARGE SCALE GENOMIC DNA]</scope>
</reference>